<reference evidence="1" key="1">
    <citation type="submission" date="2022-06" db="EMBL/GenBank/DDBJ databases">
        <title>Amycolatopsis iheyaensis sp. nov., a new species of the genus Amycolatopsis isolated from soil in Iheya island, Japan.</title>
        <authorList>
            <person name="Ngamcharungchit C."/>
            <person name="Kanto H."/>
            <person name="Take A."/>
            <person name="Intra B."/>
            <person name="Matsumoto A."/>
            <person name="Panbangred W."/>
            <person name="Inahashi Y."/>
        </authorList>
    </citation>
    <scope>NUCLEOTIDE SEQUENCE</scope>
    <source>
        <strain evidence="1">OK19-0408</strain>
    </source>
</reference>
<dbReference type="AlphaFoldDB" id="A0A9X2N3T3"/>
<dbReference type="NCBIfam" id="TIGR04267">
    <property type="entry name" value="mod_HExxH"/>
    <property type="match status" value="1"/>
</dbReference>
<name>A0A9X2N3T3_9PSEU</name>
<dbReference type="Proteomes" id="UP001144096">
    <property type="component" value="Unassembled WGS sequence"/>
</dbReference>
<gene>
    <name evidence="1" type="ORF">M8542_02895</name>
</gene>
<comment type="caution">
    <text evidence="1">The sequence shown here is derived from an EMBL/GenBank/DDBJ whole genome shotgun (WGS) entry which is preliminary data.</text>
</comment>
<organism evidence="1 2">
    <name type="scientific">Amycolatopsis iheyensis</name>
    <dbReference type="NCBI Taxonomy" id="2945988"/>
    <lineage>
        <taxon>Bacteria</taxon>
        <taxon>Bacillati</taxon>
        <taxon>Actinomycetota</taxon>
        <taxon>Actinomycetes</taxon>
        <taxon>Pseudonocardiales</taxon>
        <taxon>Pseudonocardiaceae</taxon>
        <taxon>Amycolatopsis</taxon>
    </lineage>
</organism>
<protein>
    <submittedName>
        <fullName evidence="1">HEXXH motif domain-containing protein</fullName>
    </submittedName>
</protein>
<dbReference type="RefSeq" id="WP_257918381.1">
    <property type="nucleotide sequence ID" value="NZ_JAMXQV010000001.1"/>
</dbReference>
<dbReference type="InterPro" id="IPR026337">
    <property type="entry name" value="AKG_HExxH"/>
</dbReference>
<keyword evidence="2" id="KW-1185">Reference proteome</keyword>
<sequence>MQAELLRHQLPLPFFAQLSAGPASPAVLGRLRAGQLSRRKLQLRALTELLDLEPDAGEGPETPAHAWSVLVTAERRHPEIVEELLLHPSAGVWLTRTLRTLSGAAVDSTPLRTDLGYLSSIAAAAALRCGVACTISVPVVHGVATFPTVGQAKPPSSLPVGSANLEVTPGGTGTLRARSAITFSPAEASPGFVPVNRHTVESGGLRLSVEIDDRGPYRTFSTPIAPRPLDPLEYAEWTKLLDEAWQILTSDHRGFARELSSGMTTLVPLENDASFAGASSSVAFGAIAMTAKFSAVDLAEALVHELQHSKLNALFDLVELLDPDFGELLHAPWREDPRPASGLLHGIFAFVTAVEFWRVRLAKDEDDSRYAQFHYAQRRRQVRHTATVLLGSRALTGLGRSFVESLSDRLAAAEGAPVAAEIQDAVTMVADEQLATWRLRHLRPDDDWVSAAAEAWLAGEEPPRAGPASVTPWRRSLTGSARVDLVKLRHLGYPVRPARRRELSAADLAYVHGEWHEAQTAYVTTIRATPQDDQAWLGLGLAAAIGPGGHRNAMLTAPHLVLAVRDRLLSRNHPCDRPVELVAWLGRA</sequence>
<dbReference type="EMBL" id="JAMXQV010000001">
    <property type="protein sequence ID" value="MCR6481756.1"/>
    <property type="molecule type" value="Genomic_DNA"/>
</dbReference>
<evidence type="ECO:0000313" key="1">
    <source>
        <dbReference type="EMBL" id="MCR6481756.1"/>
    </source>
</evidence>
<evidence type="ECO:0000313" key="2">
    <source>
        <dbReference type="Proteomes" id="UP001144096"/>
    </source>
</evidence>
<proteinExistence type="predicted"/>
<accession>A0A9X2N3T3</accession>